<dbReference type="HAMAP" id="MF_01139">
    <property type="entry name" value="ISPT"/>
    <property type="match status" value="1"/>
</dbReference>
<evidence type="ECO:0000313" key="5">
    <source>
        <dbReference type="Proteomes" id="UP000178930"/>
    </source>
</evidence>
<dbReference type="PANTHER" id="PTHR10291">
    <property type="entry name" value="DEHYDRODOLICHYL DIPHOSPHATE SYNTHASE FAMILY MEMBER"/>
    <property type="match status" value="1"/>
</dbReference>
<dbReference type="Proteomes" id="UP000178930">
    <property type="component" value="Unassembled WGS sequence"/>
</dbReference>
<feature type="active site" description="Proton acceptor" evidence="3">
    <location>
        <position position="63"/>
    </location>
</feature>
<keyword evidence="3" id="KW-0460">Magnesium</keyword>
<dbReference type="InterPro" id="IPR001441">
    <property type="entry name" value="UPP_synth-like"/>
</dbReference>
<evidence type="ECO:0000313" key="4">
    <source>
        <dbReference type="EMBL" id="OGY44895.1"/>
    </source>
</evidence>
<dbReference type="NCBIfam" id="TIGR00055">
    <property type="entry name" value="uppS"/>
    <property type="match status" value="1"/>
</dbReference>
<keyword evidence="3" id="KW-0479">Metal-binding</keyword>
<dbReference type="GO" id="GO:0016094">
    <property type="term" value="P:polyprenol biosynthetic process"/>
    <property type="evidence" value="ECO:0007669"/>
    <property type="project" value="TreeGrafter"/>
</dbReference>
<reference evidence="4 5" key="1">
    <citation type="journal article" date="2016" name="Nat. Commun.">
        <title>Thousands of microbial genomes shed light on interconnected biogeochemical processes in an aquifer system.</title>
        <authorList>
            <person name="Anantharaman K."/>
            <person name="Brown C.T."/>
            <person name="Hug L.A."/>
            <person name="Sharon I."/>
            <person name="Castelle C.J."/>
            <person name="Probst A.J."/>
            <person name="Thomas B.C."/>
            <person name="Singh A."/>
            <person name="Wilkins M.J."/>
            <person name="Karaoz U."/>
            <person name="Brodie E.L."/>
            <person name="Williams K.H."/>
            <person name="Hubbard S.S."/>
            <person name="Banfield J.F."/>
        </authorList>
    </citation>
    <scope>NUCLEOTIDE SEQUENCE [LARGE SCALE GENOMIC DNA]</scope>
</reference>
<dbReference type="Gene3D" id="3.40.1180.10">
    <property type="entry name" value="Decaprenyl diphosphate synthase-like"/>
    <property type="match status" value="1"/>
</dbReference>
<feature type="binding site" evidence="3">
    <location>
        <position position="20"/>
    </location>
    <ligand>
        <name>substrate</name>
    </ligand>
</feature>
<feature type="binding site" evidence="3">
    <location>
        <position position="198"/>
    </location>
    <ligand>
        <name>Mg(2+)</name>
        <dbReference type="ChEBI" id="CHEBI:18420"/>
    </ligand>
</feature>
<comment type="cofactor">
    <cofactor evidence="3">
        <name>Mg(2+)</name>
        <dbReference type="ChEBI" id="CHEBI:18420"/>
    </cofactor>
    <text evidence="3">Binds 2 magnesium ions per subunit.</text>
</comment>
<gene>
    <name evidence="4" type="ORF">A2729_03895</name>
</gene>
<accession>A0A1G1XXR6</accession>
<feature type="binding site" evidence="3">
    <location>
        <position position="66"/>
    </location>
    <ligand>
        <name>substrate</name>
    </ligand>
</feature>
<comment type="caution">
    <text evidence="4">The sequence shown here is derived from an EMBL/GenBank/DDBJ whole genome shotgun (WGS) entry which is preliminary data.</text>
</comment>
<evidence type="ECO:0000256" key="1">
    <source>
        <dbReference type="ARBA" id="ARBA00022679"/>
    </source>
</evidence>
<comment type="function">
    <text evidence="3">Catalyzes the condensation of isopentenyl diphosphate (IPP) with allylic pyrophosphates generating different type of terpenoids.</text>
</comment>
<feature type="binding site" evidence="3">
    <location>
        <position position="15"/>
    </location>
    <ligand>
        <name>Mg(2+)</name>
        <dbReference type="ChEBI" id="CHEBI:18420"/>
    </ligand>
</feature>
<comment type="caution">
    <text evidence="3">Lacks conserved residue(s) required for the propagation of feature annotation.</text>
</comment>
<dbReference type="SUPFAM" id="SSF64005">
    <property type="entry name" value="Undecaprenyl diphosphate synthase"/>
    <property type="match status" value="1"/>
</dbReference>
<feature type="binding site" evidence="3">
    <location>
        <begin position="60"/>
        <end position="62"/>
    </location>
    <ligand>
        <name>substrate</name>
    </ligand>
</feature>
<dbReference type="PANTHER" id="PTHR10291:SF43">
    <property type="entry name" value="DEHYDRODOLICHYL DIPHOSPHATE SYNTHASE COMPLEX SUBUNIT DHDDS"/>
    <property type="match status" value="1"/>
</dbReference>
<proteinExistence type="inferred from homology"/>
<comment type="subunit">
    <text evidence="3">Homodimer.</text>
</comment>
<evidence type="ECO:0000256" key="2">
    <source>
        <dbReference type="ARBA" id="ARBA00038453"/>
    </source>
</evidence>
<dbReference type="STRING" id="1797532.A2729_03895"/>
<dbReference type="CDD" id="cd00475">
    <property type="entry name" value="Cis_IPPS"/>
    <property type="match status" value="1"/>
</dbReference>
<name>A0A1G1XXR6_9BACT</name>
<dbReference type="GO" id="GO:0045547">
    <property type="term" value="F:ditrans,polycis-polyprenyl diphosphate synthase [(2E,6E)-farnesyl diphosphate specific] activity"/>
    <property type="evidence" value="ECO:0007669"/>
    <property type="project" value="TreeGrafter"/>
</dbReference>
<feature type="active site" evidence="3">
    <location>
        <position position="15"/>
    </location>
</feature>
<feature type="binding site" evidence="3">
    <location>
        <begin position="16"/>
        <end position="19"/>
    </location>
    <ligand>
        <name>substrate</name>
    </ligand>
</feature>
<feature type="binding site" evidence="3">
    <location>
        <begin position="185"/>
        <end position="187"/>
    </location>
    <ligand>
        <name>substrate</name>
    </ligand>
</feature>
<evidence type="ECO:0000256" key="3">
    <source>
        <dbReference type="HAMAP-Rule" id="MF_01139"/>
    </source>
</evidence>
<keyword evidence="1 3" id="KW-0808">Transferase</keyword>
<protein>
    <recommendedName>
        <fullName evidence="3">Isoprenyl transferase</fullName>
        <ecNumber evidence="3">2.5.1.-</ecNumber>
    </recommendedName>
</protein>
<feature type="binding site" evidence="3">
    <location>
        <position position="32"/>
    </location>
    <ligand>
        <name>substrate</name>
    </ligand>
</feature>
<comment type="similarity">
    <text evidence="2">Belongs to the UPP synthase family. Z-FPP synthase subfamily.</text>
</comment>
<feature type="binding site" evidence="3">
    <location>
        <position position="179"/>
    </location>
    <ligand>
        <name>substrate</name>
    </ligand>
</feature>
<dbReference type="Pfam" id="PF01255">
    <property type="entry name" value="Prenyltransf"/>
    <property type="match status" value="1"/>
</dbReference>
<dbReference type="AlphaFoldDB" id="A0A1G1XXR6"/>
<dbReference type="InterPro" id="IPR018520">
    <property type="entry name" value="UPP_synth-like_CS"/>
</dbReference>
<organism evidence="4 5">
    <name type="scientific">Candidatus Buchananbacteria bacterium RIFCSPHIGHO2_01_FULL_39_14</name>
    <dbReference type="NCBI Taxonomy" id="1797532"/>
    <lineage>
        <taxon>Bacteria</taxon>
        <taxon>Candidatus Buchananiibacteriota</taxon>
    </lineage>
</organism>
<dbReference type="EC" id="2.5.1.-" evidence="3"/>
<dbReference type="FunFam" id="3.40.1180.10:FF:000001">
    <property type="entry name" value="(2E,6E)-farnesyl-diphosphate-specific ditrans,polycis-undecaprenyl-diphosphate synthase"/>
    <property type="match status" value="1"/>
</dbReference>
<dbReference type="PROSITE" id="PS01066">
    <property type="entry name" value="UPP_SYNTHASE"/>
    <property type="match status" value="1"/>
</dbReference>
<dbReference type="InterPro" id="IPR036424">
    <property type="entry name" value="UPP_synth-like_sf"/>
</dbReference>
<dbReference type="GO" id="GO:0000287">
    <property type="term" value="F:magnesium ion binding"/>
    <property type="evidence" value="ECO:0007669"/>
    <property type="project" value="UniProtKB-UniRule"/>
</dbReference>
<feature type="binding site" evidence="3">
    <location>
        <position position="64"/>
    </location>
    <ligand>
        <name>substrate</name>
    </ligand>
</feature>
<dbReference type="EMBL" id="MHIB01000009">
    <property type="protein sequence ID" value="OGY44895.1"/>
    <property type="molecule type" value="Genomic_DNA"/>
</dbReference>
<sequence length="230" mass="27152">MNQNQPLRHLGIIMDGNRRWAKIHGLPSLEGHRRGYNKMKDLVKWCIKKEIKILTVYAFSTENWTRSRKEVSYLMNLFRQALTKDISEIEKQNVKVKVIGQKHRLAPDLQKMIKKVEQRTGKNKKLIFNIAISYGGRPEITQAVRNIIKQKIPAEKVSEKLISQNLWTTGEPDSDLIVRTSGEQRLSNFLTWQSAYSELMFIKKHWPDFTEKDLDKIVTEYKRRQRRFGK</sequence>